<dbReference type="AlphaFoldDB" id="A0AAV7JF21"/>
<keyword evidence="3 6" id="KW-1133">Transmembrane helix</keyword>
<feature type="transmembrane region" description="Helical" evidence="6">
    <location>
        <begin position="918"/>
        <end position="943"/>
    </location>
</feature>
<comment type="caution">
    <text evidence="8">The sequence shown here is derived from an EMBL/GenBank/DDBJ whole genome shotgun (WGS) entry which is preliminary data.</text>
</comment>
<feature type="transmembrane region" description="Helical" evidence="6">
    <location>
        <begin position="681"/>
        <end position="701"/>
    </location>
</feature>
<dbReference type="PANTHER" id="PTHR13800">
    <property type="entry name" value="TRANSIENT RECEPTOR POTENTIAL CATION CHANNEL, SUBFAMILY M, MEMBER 6"/>
    <property type="match status" value="1"/>
</dbReference>
<dbReference type="Proteomes" id="UP001165289">
    <property type="component" value="Unassembled WGS sequence"/>
</dbReference>
<dbReference type="InterPro" id="IPR005821">
    <property type="entry name" value="Ion_trans_dom"/>
</dbReference>
<keyword evidence="2 6" id="KW-0812">Transmembrane</keyword>
<dbReference type="EMBL" id="JAKMXF010000343">
    <property type="protein sequence ID" value="KAI6647392.1"/>
    <property type="molecule type" value="Genomic_DNA"/>
</dbReference>
<evidence type="ECO:0000256" key="2">
    <source>
        <dbReference type="ARBA" id="ARBA00022692"/>
    </source>
</evidence>
<protein>
    <submittedName>
        <fullName evidence="8">Transient receptor potential cation channel</fullName>
    </submittedName>
</protein>
<comment type="subcellular location">
    <subcellularLocation>
        <location evidence="1">Membrane</location>
        <topology evidence="1">Multi-pass membrane protein</topology>
    </subcellularLocation>
</comment>
<feature type="domain" description="Ion transport" evidence="7">
    <location>
        <begin position="688"/>
        <end position="949"/>
    </location>
</feature>
<evidence type="ECO:0000259" key="7">
    <source>
        <dbReference type="Pfam" id="PF00520"/>
    </source>
</evidence>
<feature type="transmembrane region" description="Helical" evidence="6">
    <location>
        <begin position="844"/>
        <end position="864"/>
    </location>
</feature>
<feature type="compositionally biased region" description="Polar residues" evidence="5">
    <location>
        <begin position="1"/>
        <end position="21"/>
    </location>
</feature>
<dbReference type="GO" id="GO:0005261">
    <property type="term" value="F:monoatomic cation channel activity"/>
    <property type="evidence" value="ECO:0007669"/>
    <property type="project" value="TreeGrafter"/>
</dbReference>
<evidence type="ECO:0000313" key="8">
    <source>
        <dbReference type="EMBL" id="KAI6647392.1"/>
    </source>
</evidence>
<evidence type="ECO:0000313" key="9">
    <source>
        <dbReference type="Proteomes" id="UP001165289"/>
    </source>
</evidence>
<dbReference type="GO" id="GO:0005886">
    <property type="term" value="C:plasma membrane"/>
    <property type="evidence" value="ECO:0007669"/>
    <property type="project" value="TreeGrafter"/>
</dbReference>
<evidence type="ECO:0000256" key="5">
    <source>
        <dbReference type="SAM" id="MobiDB-lite"/>
    </source>
</evidence>
<dbReference type="GO" id="GO:0030001">
    <property type="term" value="P:metal ion transport"/>
    <property type="evidence" value="ECO:0007669"/>
    <property type="project" value="TreeGrafter"/>
</dbReference>
<dbReference type="InterPro" id="IPR050927">
    <property type="entry name" value="TRPM"/>
</dbReference>
<evidence type="ECO:0000256" key="1">
    <source>
        <dbReference type="ARBA" id="ARBA00004141"/>
    </source>
</evidence>
<keyword evidence="9" id="KW-1185">Reference proteome</keyword>
<gene>
    <name evidence="8" type="ORF">LOD99_12388</name>
</gene>
<sequence>MAQDNYSTVHDNNTELQPLTDKQSDEPSYYTSENTLSWCVDPCTPCENEKWKIPFAVGKSNYLNCHLGKTAKHTKQQVYDVLEVPIEINQESDYAKYADQIINILNQPHQHGWNQMKWNFDSSIKYMNIILYIPDVFQTLSTNNVMIPKTALPILGNTLHELITRTKAWVFSSGEFTPICNTIGEGVYKASLQENSLIKGLKKRLELTGFMSKFVENAEEPFINRENSRYLLEDKYCENLSNSLSPFSNLHILIKYGKKYDQLYEKLLYNIGVALRLPTLKMIARVNEQNHLYGFDIDFLDPYTTQEHSTPSFYDLFLVQSDLFRVILSKADDFYHRNEDLLTGWNIVTMAIFLNEPKRVERAVVKSHFAALTDEAQLERIFRYALVYGSRKVIKTIFENETLSKLLRTRSEKILELTFQKSSNEIFLYNRLMIALDIVDEHGTKKKQFNYLNLVKITIQNLISHGLVWLPPVRMFDREEVNHILAFFPEYIMVWGVMSQRYEVIELFLKYSGLHQQYLSTEDDNLSTQKGVYQICNALAISAMLRGVAKKLKHDISVTTADFDDLISNSKRFDIIATELLDHALTKDEATLRTLLNTHSPFWSNKSALDIAFIGKAYTFLNHNAVQIYLQHVWSGYDTLRQVEGERVHVRERLAQSILHPLKPSSVRFLYIVINTARTGYLLHGLFFLFLIICIIYLLTVPTTTSNYEVYNYMHIDPIEWVLLVCLFGFTVEELNQYITSVLKDIIRVGLAEWKIVLKLVSLEYFDSIWNKLDLIIIFMFIISVVVRTLSVFYIGFPINLPRLIYGVSAIPLFIRSFQHILVIKAIGPLIYTIYQASLKMMKFLIIIIILSIAVGTLQIALLTPATSISIRFRHLIFTPMYQIFGDYFFEDLQSHTYKLIGTANVTSDGIFWERTDFLIYFTVSIWILIINVLILNLMIAYFTRIYDDVATIAKSIYIWQFIEIVNEFDSRTIFPPPFNLLLYPFEFIIFLIKVKLRKSAKIHKDALFEMIDEKKLTSNKFNVYFATHYENSFADKYWEVKYVDS</sequence>
<organism evidence="8 9">
    <name type="scientific">Oopsacas minuta</name>
    <dbReference type="NCBI Taxonomy" id="111878"/>
    <lineage>
        <taxon>Eukaryota</taxon>
        <taxon>Metazoa</taxon>
        <taxon>Porifera</taxon>
        <taxon>Hexactinellida</taxon>
        <taxon>Hexasterophora</taxon>
        <taxon>Lyssacinosida</taxon>
        <taxon>Leucopsacidae</taxon>
        <taxon>Oopsacas</taxon>
    </lineage>
</organism>
<reference evidence="8 9" key="1">
    <citation type="journal article" date="2023" name="BMC Biol.">
        <title>The compact genome of the sponge Oopsacas minuta (Hexactinellida) is lacking key metazoan core genes.</title>
        <authorList>
            <person name="Santini S."/>
            <person name="Schenkelaars Q."/>
            <person name="Jourda C."/>
            <person name="Duchesne M."/>
            <person name="Belahbib H."/>
            <person name="Rocher C."/>
            <person name="Selva M."/>
            <person name="Riesgo A."/>
            <person name="Vervoort M."/>
            <person name="Leys S.P."/>
            <person name="Kodjabachian L."/>
            <person name="Le Bivic A."/>
            <person name="Borchiellini C."/>
            <person name="Claverie J.M."/>
            <person name="Renard E."/>
        </authorList>
    </citation>
    <scope>NUCLEOTIDE SEQUENCE [LARGE SCALE GENOMIC DNA]</scope>
    <source>
        <strain evidence="8">SPO-2</strain>
    </source>
</reference>
<dbReference type="Pfam" id="PF00520">
    <property type="entry name" value="Ion_trans"/>
    <property type="match status" value="1"/>
</dbReference>
<feature type="region of interest" description="Disordered" evidence="5">
    <location>
        <begin position="1"/>
        <end position="27"/>
    </location>
</feature>
<feature type="transmembrane region" description="Helical" evidence="6">
    <location>
        <begin position="775"/>
        <end position="797"/>
    </location>
</feature>
<proteinExistence type="predicted"/>
<name>A0AAV7JF21_9METZ</name>
<keyword evidence="8" id="KW-0675">Receptor</keyword>
<keyword evidence="4 6" id="KW-0472">Membrane</keyword>
<evidence type="ECO:0000256" key="3">
    <source>
        <dbReference type="ARBA" id="ARBA00022989"/>
    </source>
</evidence>
<evidence type="ECO:0000256" key="6">
    <source>
        <dbReference type="SAM" id="Phobius"/>
    </source>
</evidence>
<accession>A0AAV7JF21</accession>
<dbReference type="PANTHER" id="PTHR13800:SF12">
    <property type="entry name" value="TRANSIENT RECEPTOR POTENTIAL CATION CHANNEL SUBFAMILY M MEMBER-LIKE 2"/>
    <property type="match status" value="1"/>
</dbReference>
<evidence type="ECO:0000256" key="4">
    <source>
        <dbReference type="ARBA" id="ARBA00023136"/>
    </source>
</evidence>